<keyword evidence="4" id="KW-1185">Reference proteome</keyword>
<feature type="transmembrane region" description="Helical" evidence="2">
    <location>
        <begin position="69"/>
        <end position="88"/>
    </location>
</feature>
<protein>
    <submittedName>
        <fullName evidence="3">Multicomponent Na+:H+ antiporter subunit G</fullName>
    </submittedName>
</protein>
<dbReference type="NCBIfam" id="TIGR01300">
    <property type="entry name" value="CPA3_mnhG_phaG"/>
    <property type="match status" value="1"/>
</dbReference>
<dbReference type="Proteomes" id="UP001240447">
    <property type="component" value="Unassembled WGS sequence"/>
</dbReference>
<dbReference type="Pfam" id="PF03334">
    <property type="entry name" value="PhaG_MnhG_YufB"/>
    <property type="match status" value="1"/>
</dbReference>
<dbReference type="PANTHER" id="PTHR34703:SF1">
    <property type="entry name" value="ANTIPORTER SUBUNIT MNHG2-RELATED"/>
    <property type="match status" value="1"/>
</dbReference>
<accession>A0ABT9NM22</accession>
<dbReference type="NCBIfam" id="NF009314">
    <property type="entry name" value="PRK12674.1-2"/>
    <property type="match status" value="1"/>
</dbReference>
<evidence type="ECO:0000313" key="4">
    <source>
        <dbReference type="Proteomes" id="UP001240447"/>
    </source>
</evidence>
<reference evidence="3 4" key="1">
    <citation type="submission" date="2023-07" db="EMBL/GenBank/DDBJ databases">
        <title>Sequencing the genomes of 1000 actinobacteria strains.</title>
        <authorList>
            <person name="Klenk H.-P."/>
        </authorList>
    </citation>
    <scope>NUCLEOTIDE SEQUENCE [LARGE SCALE GENOMIC DNA]</scope>
    <source>
        <strain evidence="3 4">GD13</strain>
    </source>
</reference>
<evidence type="ECO:0000313" key="3">
    <source>
        <dbReference type="EMBL" id="MDP9821471.1"/>
    </source>
</evidence>
<dbReference type="PANTHER" id="PTHR34703">
    <property type="entry name" value="ANTIPORTER SUBUNIT MNHG2-RELATED"/>
    <property type="match status" value="1"/>
</dbReference>
<name>A0ABT9NM22_9ACTN</name>
<dbReference type="InterPro" id="IPR005133">
    <property type="entry name" value="PhaG_MnhG_YufB"/>
</dbReference>
<organism evidence="3 4">
    <name type="scientific">Nocardioides massiliensis</name>
    <dbReference type="NCBI Taxonomy" id="1325935"/>
    <lineage>
        <taxon>Bacteria</taxon>
        <taxon>Bacillati</taxon>
        <taxon>Actinomycetota</taxon>
        <taxon>Actinomycetes</taxon>
        <taxon>Propionibacteriales</taxon>
        <taxon>Nocardioidaceae</taxon>
        <taxon>Nocardioides</taxon>
    </lineage>
</organism>
<comment type="caution">
    <text evidence="3">The sequence shown here is derived from an EMBL/GenBank/DDBJ whole genome shotgun (WGS) entry which is preliminary data.</text>
</comment>
<dbReference type="RefSeq" id="WP_068118178.1">
    <property type="nucleotide sequence ID" value="NZ_CCXJ01000123.1"/>
</dbReference>
<keyword evidence="2" id="KW-1133">Transmembrane helix</keyword>
<sequence length="125" mass="13388">MTDADTWVQIADIAASLCFLAAAGFAFIAALGVARFPDLLTRMHAATKPQTVGLLLALLGLGLRLREPWAFGVLVLIGLFQCLTAPIASHMMGRAAFRAGQVRDEFLIADELSPVMDHEEPRGAP</sequence>
<dbReference type="EMBL" id="JAUSQM010000001">
    <property type="protein sequence ID" value="MDP9821471.1"/>
    <property type="molecule type" value="Genomic_DNA"/>
</dbReference>
<feature type="transmembrane region" description="Helical" evidence="2">
    <location>
        <begin position="13"/>
        <end position="33"/>
    </location>
</feature>
<comment type="similarity">
    <text evidence="1">Belongs to the CPA3 antiporters (TC 2.A.63) subunit G family.</text>
</comment>
<evidence type="ECO:0000256" key="2">
    <source>
        <dbReference type="SAM" id="Phobius"/>
    </source>
</evidence>
<evidence type="ECO:0000256" key="1">
    <source>
        <dbReference type="ARBA" id="ARBA00008404"/>
    </source>
</evidence>
<gene>
    <name evidence="3" type="ORF">J2S59_001280</name>
</gene>
<proteinExistence type="inferred from homology"/>
<keyword evidence="2" id="KW-0472">Membrane</keyword>
<keyword evidence="2" id="KW-0812">Transmembrane</keyword>